<sequence>MSLLTDYLKACVDQPSLMASMSIPDVVIFCQLVFWLKDEISTATSSPIHHAPPHLPVNIHNFLMAALGLTDEIAKTAWEAFRGMAWEFYTGLNRQEVEHRTEPLIRLFLEYGLPHDVERLALALRARNVIMAGPGQEMWNHACDLCCWVQPDDEGQMRAVRSVVTDGVTLGHPCCAVHDCKEPIRNTKGARYCMTHVTREKECAVVSCSAPVEDGFTTCTIAAHRALEAFKRLENKAMFQLKHRLDRIRTSQPSSGTSLSTTSSTLQQLELEAQAALLPSLDDPPVGSDELEDDQLEAEIMDAAAECEGKSSDGNVRIRAQFGRRRTHNEELCVASCGIILGRATFYGSEAVNGVLLFWRQLFPTQRALPNVLWHDQNCRLWSMLMNSDAETRQFFDGVALPVDVFHFKCKHKETDIVCGTHCNPYIWPELHTSDGRWRFNSSSAEQINNWFSKYQAIVREMNVDRYNFFLDEMIKRRNRMMVKELERKGARPYSIPREELLCE</sequence>
<name>A0A4Y9Y8F2_9APHY</name>
<evidence type="ECO:0000259" key="1">
    <source>
        <dbReference type="Pfam" id="PF18721"/>
    </source>
</evidence>
<dbReference type="Proteomes" id="UP000298390">
    <property type="component" value="Unassembled WGS sequence"/>
</dbReference>
<evidence type="ECO:0000313" key="2">
    <source>
        <dbReference type="EMBL" id="TFY58442.1"/>
    </source>
</evidence>
<comment type="caution">
    <text evidence="2">The sequence shown here is derived from an EMBL/GenBank/DDBJ whole genome shotgun (WGS) entry which is preliminary data.</text>
</comment>
<dbReference type="InterPro" id="IPR040898">
    <property type="entry name" value="CxC6"/>
</dbReference>
<feature type="domain" description="CxC6 like cysteine cluster associated with KDZ" evidence="1">
    <location>
        <begin position="164"/>
        <end position="229"/>
    </location>
</feature>
<evidence type="ECO:0000313" key="3">
    <source>
        <dbReference type="Proteomes" id="UP000298390"/>
    </source>
</evidence>
<dbReference type="AlphaFoldDB" id="A0A4Y9Y8F2"/>
<protein>
    <recommendedName>
        <fullName evidence="1">CxC6 like cysteine cluster associated with KDZ domain-containing protein</fullName>
    </recommendedName>
</protein>
<dbReference type="Pfam" id="PF18721">
    <property type="entry name" value="CxC6"/>
    <property type="match status" value="1"/>
</dbReference>
<dbReference type="EMBL" id="SEKV01000360">
    <property type="protein sequence ID" value="TFY58442.1"/>
    <property type="molecule type" value="Genomic_DNA"/>
</dbReference>
<organism evidence="2 3">
    <name type="scientific">Rhodofomes roseus</name>
    <dbReference type="NCBI Taxonomy" id="34475"/>
    <lineage>
        <taxon>Eukaryota</taxon>
        <taxon>Fungi</taxon>
        <taxon>Dikarya</taxon>
        <taxon>Basidiomycota</taxon>
        <taxon>Agaricomycotina</taxon>
        <taxon>Agaricomycetes</taxon>
        <taxon>Polyporales</taxon>
        <taxon>Rhodofomes</taxon>
    </lineage>
</organism>
<dbReference type="STRING" id="34475.A0A4Y9Y8F2"/>
<gene>
    <name evidence="2" type="ORF">EVJ58_g6411</name>
</gene>
<proteinExistence type="predicted"/>
<accession>A0A4Y9Y8F2</accession>
<reference evidence="2 3" key="1">
    <citation type="submission" date="2019-01" db="EMBL/GenBank/DDBJ databases">
        <title>Genome sequencing of the rare red list fungi Fomitopsis rosea.</title>
        <authorList>
            <person name="Buettner E."/>
            <person name="Kellner H."/>
        </authorList>
    </citation>
    <scope>NUCLEOTIDE SEQUENCE [LARGE SCALE GENOMIC DNA]</scope>
    <source>
        <strain evidence="2 3">DSM 105464</strain>
    </source>
</reference>